<name>A0A9Y2MTE2_9PSEU</name>
<organism evidence="2 3">
    <name type="scientific">Amycolatopsis carbonis</name>
    <dbReference type="NCBI Taxonomy" id="715471"/>
    <lineage>
        <taxon>Bacteria</taxon>
        <taxon>Bacillati</taxon>
        <taxon>Actinomycetota</taxon>
        <taxon>Actinomycetes</taxon>
        <taxon>Pseudonocardiales</taxon>
        <taxon>Pseudonocardiaceae</taxon>
        <taxon>Amycolatopsis</taxon>
    </lineage>
</organism>
<reference evidence="2 3" key="1">
    <citation type="submission" date="2023-06" db="EMBL/GenBank/DDBJ databases">
        <authorList>
            <person name="Oyuntsetseg B."/>
            <person name="Kim S.B."/>
        </authorList>
    </citation>
    <scope>NUCLEOTIDE SEQUENCE [LARGE SCALE GENOMIC DNA]</scope>
    <source>
        <strain evidence="2 3">2-15</strain>
    </source>
</reference>
<proteinExistence type="predicted"/>
<evidence type="ECO:0000313" key="3">
    <source>
        <dbReference type="Proteomes" id="UP001236014"/>
    </source>
</evidence>
<protein>
    <recommendedName>
        <fullName evidence="4">Diacylglycerol glucosyltransferase N-terminal domain-containing protein</fullName>
    </recommendedName>
</protein>
<keyword evidence="3" id="KW-1185">Reference proteome</keyword>
<gene>
    <name evidence="2" type="ORF">QRX50_35775</name>
</gene>
<accession>A0A9Y2MTE2</accession>
<dbReference type="KEGG" id="acab:QRX50_35775"/>
<dbReference type="AlphaFoldDB" id="A0A9Y2MTE2"/>
<dbReference type="Proteomes" id="UP001236014">
    <property type="component" value="Chromosome"/>
</dbReference>
<evidence type="ECO:0000313" key="2">
    <source>
        <dbReference type="EMBL" id="WIX76763.1"/>
    </source>
</evidence>
<dbReference type="EMBL" id="CP127294">
    <property type="protein sequence ID" value="WIX76763.1"/>
    <property type="molecule type" value="Genomic_DNA"/>
</dbReference>
<evidence type="ECO:0000256" key="1">
    <source>
        <dbReference type="SAM" id="MobiDB-lite"/>
    </source>
</evidence>
<evidence type="ECO:0008006" key="4">
    <source>
        <dbReference type="Google" id="ProtNLM"/>
    </source>
</evidence>
<sequence>MERVVIVSARIGAGHDGAAKELARRMGERGTPSDVVDFLDLLPGRLGRILCGAYHRQLQVAPRSWDWLLGALGSPGLAAAAHRFAGLAVEKLAAAVDGAQLVVSTTRLPRSPPGGCERKGGSHRGWWPT</sequence>
<dbReference type="RefSeq" id="WP_285967511.1">
    <property type="nucleotide sequence ID" value="NZ_CP127294.1"/>
</dbReference>
<feature type="region of interest" description="Disordered" evidence="1">
    <location>
        <begin position="110"/>
        <end position="129"/>
    </location>
</feature>